<gene>
    <name evidence="1" type="ORF">TGAMA5MH_07377</name>
</gene>
<dbReference type="Proteomes" id="UP000236546">
    <property type="component" value="Unassembled WGS sequence"/>
</dbReference>
<dbReference type="EMBL" id="MTYH01000061">
    <property type="protein sequence ID" value="PNP40671.1"/>
    <property type="molecule type" value="Genomic_DNA"/>
</dbReference>
<evidence type="ECO:0000313" key="2">
    <source>
        <dbReference type="Proteomes" id="UP000236546"/>
    </source>
</evidence>
<reference evidence="1 2" key="1">
    <citation type="submission" date="2017-02" db="EMBL/GenBank/DDBJ databases">
        <title>Genomes of Trichoderma spp. with biocontrol activity.</title>
        <authorList>
            <person name="Gardiner D."/>
            <person name="Kazan K."/>
            <person name="Vos C."/>
            <person name="Harvey P."/>
        </authorList>
    </citation>
    <scope>NUCLEOTIDE SEQUENCE [LARGE SCALE GENOMIC DNA]</scope>
    <source>
        <strain evidence="1 2">A5MH</strain>
    </source>
</reference>
<organism evidence="1 2">
    <name type="scientific">Trichoderma gamsii</name>
    <dbReference type="NCBI Taxonomy" id="398673"/>
    <lineage>
        <taxon>Eukaryota</taxon>
        <taxon>Fungi</taxon>
        <taxon>Dikarya</taxon>
        <taxon>Ascomycota</taxon>
        <taxon>Pezizomycotina</taxon>
        <taxon>Sordariomycetes</taxon>
        <taxon>Hypocreomycetidae</taxon>
        <taxon>Hypocreales</taxon>
        <taxon>Hypocreaceae</taxon>
        <taxon>Trichoderma</taxon>
    </lineage>
</organism>
<accession>A0A2K0T560</accession>
<protein>
    <submittedName>
        <fullName evidence="1">Uncharacterized protein</fullName>
    </submittedName>
</protein>
<proteinExistence type="predicted"/>
<dbReference type="OrthoDB" id="4900351at2759"/>
<name>A0A2K0T560_9HYPO</name>
<sequence>MSQLKKFLKLRSNSRHAPPPSRYSFIADEGEEGWVHISAADFTYEYFQLLVNIPEQAYKKFYNLKVAYDECLVRYAEAQAKYTADLNHKTQIIANLETLIEEMAHSNDHEAIASSSMVDASSSGAAQSGGTYGGSITTSSGYVRQGNDFAGKLSIPAQ</sequence>
<dbReference type="AlphaFoldDB" id="A0A2K0T560"/>
<comment type="caution">
    <text evidence="1">The sequence shown here is derived from an EMBL/GenBank/DDBJ whole genome shotgun (WGS) entry which is preliminary data.</text>
</comment>
<evidence type="ECO:0000313" key="1">
    <source>
        <dbReference type="EMBL" id="PNP40671.1"/>
    </source>
</evidence>